<gene>
    <name evidence="2" type="ORF">MP11Mi_02150</name>
</gene>
<protein>
    <recommendedName>
        <fullName evidence="3">DUF3558 domain-containing protein</fullName>
    </recommendedName>
</protein>
<name>A0AA97CUV1_9ACTN</name>
<dbReference type="Pfam" id="PF12079">
    <property type="entry name" value="DUF3558"/>
    <property type="match status" value="1"/>
</dbReference>
<evidence type="ECO:0000256" key="1">
    <source>
        <dbReference type="SAM" id="SignalP"/>
    </source>
</evidence>
<evidence type="ECO:0008006" key="3">
    <source>
        <dbReference type="Google" id="ProtNLM"/>
    </source>
</evidence>
<dbReference type="InterPro" id="IPR024520">
    <property type="entry name" value="DUF3558"/>
</dbReference>
<feature type="signal peptide" evidence="1">
    <location>
        <begin position="1"/>
        <end position="20"/>
    </location>
</feature>
<dbReference type="EMBL" id="CP128986">
    <property type="protein sequence ID" value="WOC11148.1"/>
    <property type="molecule type" value="Genomic_DNA"/>
</dbReference>
<dbReference type="PROSITE" id="PS51257">
    <property type="entry name" value="PROKAR_LIPOPROTEIN"/>
    <property type="match status" value="1"/>
</dbReference>
<organism evidence="2">
    <name type="scientific">Gordonia sp. MP11Mi</name>
    <dbReference type="NCBI Taxonomy" id="3022769"/>
    <lineage>
        <taxon>Bacteria</taxon>
        <taxon>Bacillati</taxon>
        <taxon>Actinomycetota</taxon>
        <taxon>Actinomycetes</taxon>
        <taxon>Mycobacteriales</taxon>
        <taxon>Gordoniaceae</taxon>
        <taxon>Gordonia</taxon>
    </lineage>
</organism>
<reference evidence="2" key="1">
    <citation type="submission" date="2023-06" db="EMBL/GenBank/DDBJ databases">
        <title>Gordonia sp. nov. and Pseudochrobactrum sp. nov., two species isolated from the burying beetle Nicrophorus vespilloides.</title>
        <authorList>
            <person name="Poehlein A."/>
            <person name="Guzman J."/>
            <person name="Daniel R."/>
            <person name="Vilcinskas A."/>
        </authorList>
    </citation>
    <scope>NUCLEOTIDE SEQUENCE</scope>
    <source>
        <strain evidence="2">MP11Mi</strain>
    </source>
</reference>
<dbReference type="RefSeq" id="WP_420712822.1">
    <property type="nucleotide sequence ID" value="NZ_CP128986.1"/>
</dbReference>
<sequence>MTGRRGYTILSCLVASLSLASCTTTGSPTTAYSEPSIRQFDDYGVQLPFKTVHSHRWNSTNDGTLYEPCTALTSAEVGSLRWVSVSAKDAAGTDGQTLRGCTWTGESGDSTAHWTLSQFVGDSLGLGSAKKRRPNSPAVVWLPDAELNQRTVGRLAYRTVNRCETYVQSGQAGVHTAVSVISNPQPPISEVCDRALAFTRATIDKMPP</sequence>
<evidence type="ECO:0000313" key="2">
    <source>
        <dbReference type="EMBL" id="WOC11148.1"/>
    </source>
</evidence>
<feature type="chain" id="PRO_5041720720" description="DUF3558 domain-containing protein" evidence="1">
    <location>
        <begin position="21"/>
        <end position="208"/>
    </location>
</feature>
<proteinExistence type="predicted"/>
<accession>A0AA97CUV1</accession>
<keyword evidence="1" id="KW-0732">Signal</keyword>
<dbReference type="AlphaFoldDB" id="A0AA97CUV1"/>